<keyword evidence="7" id="KW-0067">ATP-binding</keyword>
<feature type="domain" description="AGC-kinase C-terminal" evidence="14">
    <location>
        <begin position="350"/>
        <end position="427"/>
    </location>
</feature>
<dbReference type="SMART" id="SM00133">
    <property type="entry name" value="S_TK_X"/>
    <property type="match status" value="1"/>
</dbReference>
<keyword evidence="5" id="KW-0547">Nucleotide-binding</keyword>
<keyword evidence="2" id="KW-0723">Serine/threonine-protein kinase</keyword>
<evidence type="ECO:0000256" key="6">
    <source>
        <dbReference type="ARBA" id="ARBA00022777"/>
    </source>
</evidence>
<dbReference type="InterPro" id="IPR000961">
    <property type="entry name" value="AGC-kinase_C"/>
</dbReference>
<feature type="coiled-coil region" evidence="11">
    <location>
        <begin position="973"/>
        <end position="1007"/>
    </location>
</feature>
<evidence type="ECO:0000256" key="10">
    <source>
        <dbReference type="ARBA" id="ARBA00048679"/>
    </source>
</evidence>
<keyword evidence="11" id="KW-0175">Coiled coil</keyword>
<evidence type="ECO:0000256" key="2">
    <source>
        <dbReference type="ARBA" id="ARBA00022527"/>
    </source>
</evidence>
<dbReference type="InterPro" id="IPR000719">
    <property type="entry name" value="Prot_kinase_dom"/>
</dbReference>
<dbReference type="GO" id="GO:0031032">
    <property type="term" value="P:actomyosin structure organization"/>
    <property type="evidence" value="ECO:0007669"/>
    <property type="project" value="TreeGrafter"/>
</dbReference>
<comment type="catalytic activity">
    <reaction evidence="10">
        <text>L-seryl-[protein] + ATP = O-phospho-L-seryl-[protein] + ADP + H(+)</text>
        <dbReference type="Rhea" id="RHEA:17989"/>
        <dbReference type="Rhea" id="RHEA-COMP:9863"/>
        <dbReference type="Rhea" id="RHEA-COMP:11604"/>
        <dbReference type="ChEBI" id="CHEBI:15378"/>
        <dbReference type="ChEBI" id="CHEBI:29999"/>
        <dbReference type="ChEBI" id="CHEBI:30616"/>
        <dbReference type="ChEBI" id="CHEBI:83421"/>
        <dbReference type="ChEBI" id="CHEBI:456216"/>
        <dbReference type="EC" id="2.7.11.1"/>
    </reaction>
</comment>
<evidence type="ECO:0000256" key="4">
    <source>
        <dbReference type="ARBA" id="ARBA00022679"/>
    </source>
</evidence>
<evidence type="ECO:0000259" key="13">
    <source>
        <dbReference type="PROSITE" id="PS50011"/>
    </source>
</evidence>
<feature type="compositionally biased region" description="Basic residues" evidence="12">
    <location>
        <begin position="1213"/>
        <end position="1224"/>
    </location>
</feature>
<feature type="region of interest" description="Disordered" evidence="12">
    <location>
        <begin position="1093"/>
        <end position="1253"/>
    </location>
</feature>
<dbReference type="Proteomes" id="UP001145021">
    <property type="component" value="Unassembled WGS sequence"/>
</dbReference>
<comment type="catalytic activity">
    <reaction evidence="9">
        <text>L-threonyl-[protein] + ATP = O-phospho-L-threonyl-[protein] + ADP + H(+)</text>
        <dbReference type="Rhea" id="RHEA:46608"/>
        <dbReference type="Rhea" id="RHEA-COMP:11060"/>
        <dbReference type="Rhea" id="RHEA-COMP:11605"/>
        <dbReference type="ChEBI" id="CHEBI:15378"/>
        <dbReference type="ChEBI" id="CHEBI:30013"/>
        <dbReference type="ChEBI" id="CHEBI:30616"/>
        <dbReference type="ChEBI" id="CHEBI:61977"/>
        <dbReference type="ChEBI" id="CHEBI:456216"/>
        <dbReference type="EC" id="2.7.11.1"/>
    </reaction>
</comment>
<dbReference type="Pfam" id="PF00069">
    <property type="entry name" value="Pkinase"/>
    <property type="match status" value="1"/>
</dbReference>
<feature type="region of interest" description="Disordered" evidence="12">
    <location>
        <begin position="599"/>
        <end position="647"/>
    </location>
</feature>
<feature type="region of interest" description="Disordered" evidence="12">
    <location>
        <begin position="772"/>
        <end position="823"/>
    </location>
</feature>
<protein>
    <recommendedName>
        <fullName evidence="1">non-specific serine/threonine protein kinase</fullName>
        <ecNumber evidence="1">2.7.11.1</ecNumber>
    </recommendedName>
</protein>
<keyword evidence="16" id="KW-1185">Reference proteome</keyword>
<keyword evidence="6 15" id="KW-0418">Kinase</keyword>
<feature type="compositionally biased region" description="Low complexity" evidence="12">
    <location>
        <begin position="1143"/>
        <end position="1152"/>
    </location>
</feature>
<comment type="caution">
    <text evidence="15">The sequence shown here is derived from an EMBL/GenBank/DDBJ whole genome shotgun (WGS) entry which is preliminary data.</text>
</comment>
<evidence type="ECO:0000256" key="3">
    <source>
        <dbReference type="ARBA" id="ARBA00022553"/>
    </source>
</evidence>
<evidence type="ECO:0000259" key="14">
    <source>
        <dbReference type="PROSITE" id="PS51285"/>
    </source>
</evidence>
<dbReference type="Gene3D" id="3.30.200.20">
    <property type="entry name" value="Phosphorylase Kinase, domain 1"/>
    <property type="match status" value="1"/>
</dbReference>
<dbReference type="SUPFAM" id="SSF56112">
    <property type="entry name" value="Protein kinase-like (PK-like)"/>
    <property type="match status" value="1"/>
</dbReference>
<evidence type="ECO:0000256" key="11">
    <source>
        <dbReference type="SAM" id="Coils"/>
    </source>
</evidence>
<evidence type="ECO:0000256" key="9">
    <source>
        <dbReference type="ARBA" id="ARBA00047899"/>
    </source>
</evidence>
<keyword evidence="3" id="KW-0597">Phosphoprotein</keyword>
<evidence type="ECO:0000256" key="5">
    <source>
        <dbReference type="ARBA" id="ARBA00022741"/>
    </source>
</evidence>
<feature type="compositionally biased region" description="Polar residues" evidence="12">
    <location>
        <begin position="1238"/>
        <end position="1253"/>
    </location>
</feature>
<feature type="coiled-coil region" evidence="11">
    <location>
        <begin position="839"/>
        <end position="929"/>
    </location>
</feature>
<evidence type="ECO:0000256" key="8">
    <source>
        <dbReference type="ARBA" id="ARBA00038271"/>
    </source>
</evidence>
<comment type="similarity">
    <text evidence="8">Belongs to the protein kinase superfamily. STE Ser/Thr protein kinase family. COT1 subfamily.</text>
</comment>
<feature type="compositionally biased region" description="Polar residues" evidence="12">
    <location>
        <begin position="1093"/>
        <end position="1102"/>
    </location>
</feature>
<dbReference type="GO" id="GO:0005856">
    <property type="term" value="C:cytoskeleton"/>
    <property type="evidence" value="ECO:0007669"/>
    <property type="project" value="TreeGrafter"/>
</dbReference>
<dbReference type="PROSITE" id="PS51285">
    <property type="entry name" value="AGC_KINASE_CTER"/>
    <property type="match status" value="1"/>
</dbReference>
<reference evidence="15" key="1">
    <citation type="submission" date="2022-07" db="EMBL/GenBank/DDBJ databases">
        <title>Phylogenomic reconstructions and comparative analyses of Kickxellomycotina fungi.</title>
        <authorList>
            <person name="Reynolds N.K."/>
            <person name="Stajich J.E."/>
            <person name="Barry K."/>
            <person name="Grigoriev I.V."/>
            <person name="Crous P."/>
            <person name="Smith M.E."/>
        </authorList>
    </citation>
    <scope>NUCLEOTIDE SEQUENCE</scope>
    <source>
        <strain evidence="15">NBRC 105413</strain>
    </source>
</reference>
<accession>A0A9W7XPX9</accession>
<name>A0A9W7XPX9_9FUNG</name>
<dbReference type="FunFam" id="1.10.510.10:FF:000751">
    <property type="entry name" value="Non-specific serine/threonine protein kinase"/>
    <property type="match status" value="1"/>
</dbReference>
<dbReference type="PANTHER" id="PTHR22988">
    <property type="entry name" value="MYOTONIC DYSTROPHY S/T KINASE-RELATED"/>
    <property type="match status" value="1"/>
</dbReference>
<evidence type="ECO:0000256" key="12">
    <source>
        <dbReference type="SAM" id="MobiDB-lite"/>
    </source>
</evidence>
<dbReference type="PROSITE" id="PS50011">
    <property type="entry name" value="PROTEIN_KINASE_DOM"/>
    <property type="match status" value="1"/>
</dbReference>
<evidence type="ECO:0000313" key="15">
    <source>
        <dbReference type="EMBL" id="KAJ1647118.1"/>
    </source>
</evidence>
<dbReference type="Gene3D" id="1.10.510.10">
    <property type="entry name" value="Transferase(Phosphotransferase) domain 1"/>
    <property type="match status" value="1"/>
</dbReference>
<dbReference type="EMBL" id="JANBOH010000038">
    <property type="protein sequence ID" value="KAJ1647118.1"/>
    <property type="molecule type" value="Genomic_DNA"/>
</dbReference>
<dbReference type="AlphaFoldDB" id="A0A9W7XPX9"/>
<dbReference type="EC" id="2.7.11.1" evidence="1"/>
<dbReference type="InterPro" id="IPR050839">
    <property type="entry name" value="Rho-assoc_Ser/Thr_Kinase"/>
</dbReference>
<feature type="compositionally biased region" description="Low complexity" evidence="12">
    <location>
        <begin position="810"/>
        <end position="823"/>
    </location>
</feature>
<keyword evidence="4 15" id="KW-0808">Transferase</keyword>
<feature type="compositionally biased region" description="Basic and acidic residues" evidence="12">
    <location>
        <begin position="1225"/>
        <end position="1234"/>
    </location>
</feature>
<evidence type="ECO:0000256" key="7">
    <source>
        <dbReference type="ARBA" id="ARBA00022840"/>
    </source>
</evidence>
<feature type="region of interest" description="Disordered" evidence="12">
    <location>
        <begin position="947"/>
        <end position="966"/>
    </location>
</feature>
<feature type="compositionally biased region" description="Basic and acidic residues" evidence="12">
    <location>
        <begin position="792"/>
        <end position="801"/>
    </location>
</feature>
<dbReference type="GO" id="GO:0004674">
    <property type="term" value="F:protein serine/threonine kinase activity"/>
    <property type="evidence" value="ECO:0007669"/>
    <property type="project" value="UniProtKB-KW"/>
</dbReference>
<evidence type="ECO:0000256" key="1">
    <source>
        <dbReference type="ARBA" id="ARBA00012513"/>
    </source>
</evidence>
<feature type="domain" description="Protein kinase" evidence="13">
    <location>
        <begin position="81"/>
        <end position="349"/>
    </location>
</feature>
<dbReference type="InterPro" id="IPR011009">
    <property type="entry name" value="Kinase-like_dom_sf"/>
</dbReference>
<feature type="compositionally biased region" description="Polar residues" evidence="12">
    <location>
        <begin position="1169"/>
        <end position="1193"/>
    </location>
</feature>
<feature type="region of interest" description="Disordered" evidence="12">
    <location>
        <begin position="517"/>
        <end position="549"/>
    </location>
</feature>
<gene>
    <name evidence="15" type="primary">CDC42BPB</name>
    <name evidence="15" type="ORF">LPJ64_001449</name>
</gene>
<sequence>MPAIKTLEERSRTLTDALLAQDVLAYRGAIDTGAMLDTLVALHEELNDRQFQNWPNIKEFVERYKKSVDDVKGWRLSKKDFEFIRTLARGQFGIVDIVRCKHNKGVYAMKTLNKQALLSQREQAAFLEERDVLVLGKDSPWIPDLYASFQDKENLYIVMEFVAGGDLFSMLDRCENAIIDEDAARFYAAEIVLALEDLHKIGYIHRDCKPQNTLLDERGHVKLADFGSCARIDASGVHEAKTSVPVGTCDYIAPETLRARELGAGAGVVSTSCDWWSLGTVLYEMLYGDPPFYSDSVPETYGKIMSSEKHLAFDDGIEVSEEAKDLMRKLLVRQEDRLGLEGIKSHPFFADIDWDTVRSQEAPFVPRISSPDDTSNFSVGDESEEDIGMAMARASSSRLSHGREYAGEQLPFIGFTYLPPAFASSVKRLAPSTPRGPRDDPSQIRALKAKVEQMEAAESRWHVLQAEWDGDRRRMGAERKELELKVAALEAQIQAQASVAAVSPATRDSAMQTEALATADGTTETEDEAENKAEEQQQLQQNKEQKSGGQTVQLAKLVEAINCLATATSDKLDQGLQMQKKEFTTIASLLMQHQQVQSSGATTAVQSPSAQQPHGTTNSPRLTSVASLSQAQNHSSSARLSIGSMGQTVRNSRRSISAIEDAPLLESHPKSVVATLVNEMSRNNSSSNDQTSSRQSLALSPVAMNRVSRAERRVSAGVASDALSVIGNKCDRLAALLEQYAGEIGAIRQSQNSLLAICNTLQMDVTQGLSSRGLAEIPESPTSDTSRHGRRRTEQLRRRGVDVFAPDRSQAPTPQPQQQQPHPDTVALEMYKTAADELIATLRGQLATSEEARASAESRATELLSWIGRESKGRALLEDMIRTAQQACKMAEEKLSSMIGESEALKTHLSAKEEEISSLQAAIETRDKELRHLRRASRKALDQLADIKNSQQQQQHQQQPAELKTRESLDAELQEAAALHVRLQFEIARLEGEVSRLDSEKTQLAKELGIKDSKLKAAEARSHKAVPSDDGIRVRPMDENGIYVGNDDDEEANKFGSIGTKSHKRFKVQLQNMQKHIEYLETKLALAVSENDQLKSQHTGGANSHHHHQQQQQQQQQQHHHHQEPPSSAGSSHGIRFPGFSRSNSSNNAGNAHGTGGSSTNGTAGSKSRPLTSMFPNLASNMSGNGFSSTASLNHDERMSMDSGDSSGYASAHHNHHHNQHQHHHQESARRRVPTEPMNGTSTRPRNDSFTSSFERMRSPFKGFRKHFT</sequence>
<dbReference type="PANTHER" id="PTHR22988:SF71">
    <property type="entry name" value="CITRON RHO-INTERACTING KINASE"/>
    <property type="match status" value="1"/>
</dbReference>
<proteinExistence type="inferred from homology"/>
<evidence type="ECO:0000313" key="16">
    <source>
        <dbReference type="Proteomes" id="UP001145021"/>
    </source>
</evidence>
<dbReference type="GO" id="GO:0005737">
    <property type="term" value="C:cytoplasm"/>
    <property type="evidence" value="ECO:0007669"/>
    <property type="project" value="TreeGrafter"/>
</dbReference>
<dbReference type="GO" id="GO:0005524">
    <property type="term" value="F:ATP binding"/>
    <property type="evidence" value="ECO:0007669"/>
    <property type="project" value="UniProtKB-KW"/>
</dbReference>
<organism evidence="15 16">
    <name type="scientific">Coemansia asiatica</name>
    <dbReference type="NCBI Taxonomy" id="1052880"/>
    <lineage>
        <taxon>Eukaryota</taxon>
        <taxon>Fungi</taxon>
        <taxon>Fungi incertae sedis</taxon>
        <taxon>Zoopagomycota</taxon>
        <taxon>Kickxellomycotina</taxon>
        <taxon>Kickxellomycetes</taxon>
        <taxon>Kickxellales</taxon>
        <taxon>Kickxellaceae</taxon>
        <taxon>Coemansia</taxon>
    </lineage>
</organism>